<dbReference type="OrthoDB" id="4230779at2"/>
<keyword evidence="1 5" id="KW-0285">Flavoprotein</keyword>
<dbReference type="PRINTS" id="PR00420">
    <property type="entry name" value="RNGMNOXGNASE"/>
</dbReference>
<gene>
    <name evidence="7" type="ORF">FXB40_26855</name>
</gene>
<evidence type="ECO:0000256" key="3">
    <source>
        <dbReference type="ARBA" id="ARBA00023002"/>
    </source>
</evidence>
<dbReference type="RefSeq" id="WP_148775135.1">
    <property type="nucleotide sequence ID" value="NZ_VSSS01000041.1"/>
</dbReference>
<proteinExistence type="inferred from homology"/>
<dbReference type="EC" id="1.14.13.-" evidence="5"/>
<dbReference type="GO" id="GO:0071949">
    <property type="term" value="F:FAD binding"/>
    <property type="evidence" value="ECO:0007669"/>
    <property type="project" value="InterPro"/>
</dbReference>
<comment type="similarity">
    <text evidence="5">Belongs to the aromatic-ring hydroxylase family. TetX subfamily.</text>
</comment>
<dbReference type="SUPFAM" id="SSF51905">
    <property type="entry name" value="FAD/NAD(P)-binding domain"/>
    <property type="match status" value="1"/>
</dbReference>
<dbReference type="GO" id="GO:0046677">
    <property type="term" value="P:response to antibiotic"/>
    <property type="evidence" value="ECO:0007669"/>
    <property type="project" value="InterPro"/>
</dbReference>
<dbReference type="HAMAP" id="MF_00845">
    <property type="entry name" value="TetX_monooxygenase"/>
    <property type="match status" value="1"/>
</dbReference>
<sequence length="393" mass="42522">MVARPRIAIIGAGPGGLMLARILHCAGIAATVFEKETHALERPQGGTLDLHVEDGQLALKRAGLEAEFHRIARYDDQGSRLYDKHGTMLFADDDPVDADRPEVDRTALREILLASLPDGAVRWDHSLREVLPADDGTFALRFENTIEGRFDLVVGADGTWSRVRPLVSAYEPQYTGITFIEFGIDDADARHPALSALVGKGKLGAEGDGRGMIVIRNGNAHLRGYAIFRVPSDWAARTFDLASPAATRARLLEEFAGWSPKLLDLIRASNDRLVARSIHALPVGHHWINRPGVTLLGDAAHVMSPFGGDGVNMAMFDGAELGRHLTENDDWCEAVRVYEREMFTRVALPAAHAAEAVATELSHIGPELSLQHMQGYLAARAIGAAGTASGDLA</sequence>
<dbReference type="PANTHER" id="PTHR46972">
    <property type="entry name" value="MONOOXYGENASE ASQM-RELATED"/>
    <property type="match status" value="1"/>
</dbReference>
<feature type="binding site" evidence="5">
    <location>
        <position position="42"/>
    </location>
    <ligand>
        <name>NADPH</name>
        <dbReference type="ChEBI" id="CHEBI:57783"/>
    </ligand>
</feature>
<feature type="domain" description="FAD-binding" evidence="6">
    <location>
        <begin position="7"/>
        <end position="327"/>
    </location>
</feature>
<comment type="domain">
    <text evidence="5">Consists of an N-terminal FAD-binding domain with a Rossman fold and a C-terminal substrate-binding domain.</text>
</comment>
<comment type="cofactor">
    <cofactor evidence="5">
        <name>FAD</name>
        <dbReference type="ChEBI" id="CHEBI:57692"/>
    </cofactor>
</comment>
<dbReference type="PANTHER" id="PTHR46972:SF1">
    <property type="entry name" value="FAD DEPENDENT OXIDOREDUCTASE DOMAIN-CONTAINING PROTEIN"/>
    <property type="match status" value="1"/>
</dbReference>
<keyword evidence="3 5" id="KW-0560">Oxidoreductase</keyword>
<name>A0A5D3K7Y8_9BRAD</name>
<comment type="catalytic activity">
    <reaction evidence="5">
        <text>a tetracycline + NADPH + O2 + H(+) = an 11a-hydroxytetracycline + NADP(+) + H2O</text>
        <dbReference type="Rhea" id="RHEA:61444"/>
        <dbReference type="ChEBI" id="CHEBI:15377"/>
        <dbReference type="ChEBI" id="CHEBI:15378"/>
        <dbReference type="ChEBI" id="CHEBI:15379"/>
        <dbReference type="ChEBI" id="CHEBI:57783"/>
        <dbReference type="ChEBI" id="CHEBI:58349"/>
        <dbReference type="ChEBI" id="CHEBI:144644"/>
        <dbReference type="ChEBI" id="CHEBI:144645"/>
    </reaction>
</comment>
<keyword evidence="8" id="KW-1185">Reference proteome</keyword>
<dbReference type="Proteomes" id="UP000324758">
    <property type="component" value="Unassembled WGS sequence"/>
</dbReference>
<reference evidence="7 8" key="1">
    <citation type="submission" date="2019-08" db="EMBL/GenBank/DDBJ databases">
        <title>Bradyrhizobium hipponensis sp. nov., a rhizobium isolated from a Lupinus angustifolius root nodule in Tunisia.</title>
        <authorList>
            <person name="Off K."/>
            <person name="Rejili M."/>
            <person name="Mars M."/>
            <person name="Brachmann A."/>
            <person name="Marin M."/>
        </authorList>
    </citation>
    <scope>NUCLEOTIDE SEQUENCE [LARGE SCALE GENOMIC DNA]</scope>
    <source>
        <strain evidence="7 8">CTAW71</strain>
    </source>
</reference>
<organism evidence="7 8">
    <name type="scientific">Bradyrhizobium rifense</name>
    <dbReference type="NCBI Taxonomy" id="515499"/>
    <lineage>
        <taxon>Bacteria</taxon>
        <taxon>Pseudomonadati</taxon>
        <taxon>Pseudomonadota</taxon>
        <taxon>Alphaproteobacteria</taxon>
        <taxon>Hyphomicrobiales</taxon>
        <taxon>Nitrobacteraceae</taxon>
        <taxon>Bradyrhizobium</taxon>
    </lineage>
</organism>
<feature type="binding site" evidence="5">
    <location>
        <position position="298"/>
    </location>
    <ligand>
        <name>FAD</name>
        <dbReference type="ChEBI" id="CHEBI:57692"/>
    </ligand>
</feature>
<dbReference type="Pfam" id="PF01494">
    <property type="entry name" value="FAD_binding_3"/>
    <property type="match status" value="1"/>
</dbReference>
<dbReference type="InterPro" id="IPR043683">
    <property type="entry name" value="TetX_monooxygenase"/>
</dbReference>
<dbReference type="AlphaFoldDB" id="A0A5D3K7Y8"/>
<dbReference type="GO" id="GO:0005737">
    <property type="term" value="C:cytoplasm"/>
    <property type="evidence" value="ECO:0007669"/>
    <property type="project" value="UniProtKB-SubCell"/>
</dbReference>
<comment type="subcellular location">
    <subcellularLocation>
        <location evidence="5">Cytoplasm</location>
    </subcellularLocation>
</comment>
<protein>
    <recommendedName>
        <fullName evidence="5">Flavin-dependent monooxygenase</fullName>
    </recommendedName>
    <alternativeName>
        <fullName evidence="5">TetX monooxygenase</fullName>
        <shortName evidence="5">TetX</shortName>
        <ecNumber evidence="5">1.14.13.-</ecNumber>
    </alternativeName>
</protein>
<comment type="subunit">
    <text evidence="5">Monomer.</text>
</comment>
<evidence type="ECO:0000313" key="8">
    <source>
        <dbReference type="Proteomes" id="UP000324758"/>
    </source>
</evidence>
<evidence type="ECO:0000259" key="6">
    <source>
        <dbReference type="Pfam" id="PF01494"/>
    </source>
</evidence>
<keyword evidence="5" id="KW-0521">NADP</keyword>
<keyword evidence="2 5" id="KW-0274">FAD</keyword>
<keyword evidence="5" id="KW-0547">Nucleotide-binding</keyword>
<dbReference type="GO" id="GO:0004497">
    <property type="term" value="F:monooxygenase activity"/>
    <property type="evidence" value="ECO:0007669"/>
    <property type="project" value="UniProtKB-UniRule"/>
</dbReference>
<comment type="function">
    <text evidence="5">An FAD-requiring monooxygenase active on some tetracycline antibiotic derivatives, which leads to their inactivation. Hydroxylates carbon 11a of tetracycline and some analogs.</text>
</comment>
<keyword evidence="4 5" id="KW-0503">Monooxygenase</keyword>
<dbReference type="Gene3D" id="3.50.50.60">
    <property type="entry name" value="FAD/NAD(P)-binding domain"/>
    <property type="match status" value="1"/>
</dbReference>
<dbReference type="InterPro" id="IPR036188">
    <property type="entry name" value="FAD/NAD-bd_sf"/>
</dbReference>
<accession>A0A5D3K7Y8</accession>
<comment type="caution">
    <text evidence="7">The sequence shown here is derived from an EMBL/GenBank/DDBJ whole genome shotgun (WGS) entry which is preliminary data.</text>
</comment>
<evidence type="ECO:0000256" key="5">
    <source>
        <dbReference type="HAMAP-Rule" id="MF_00845"/>
    </source>
</evidence>
<evidence type="ECO:0000313" key="7">
    <source>
        <dbReference type="EMBL" id="TYL92062.1"/>
    </source>
</evidence>
<keyword evidence="5" id="KW-0963">Cytoplasm</keyword>
<evidence type="ECO:0000256" key="4">
    <source>
        <dbReference type="ARBA" id="ARBA00023033"/>
    </source>
</evidence>
<evidence type="ECO:0000256" key="2">
    <source>
        <dbReference type="ARBA" id="ARBA00022827"/>
    </source>
</evidence>
<dbReference type="EMBL" id="VSSS01000041">
    <property type="protein sequence ID" value="TYL92062.1"/>
    <property type="molecule type" value="Genomic_DNA"/>
</dbReference>
<feature type="binding site" evidence="5">
    <location>
        <position position="105"/>
    </location>
    <ligand>
        <name>FAD</name>
        <dbReference type="ChEBI" id="CHEBI:57692"/>
    </ligand>
</feature>
<feature type="binding site" evidence="5">
    <location>
        <position position="49"/>
    </location>
    <ligand>
        <name>FAD</name>
        <dbReference type="ChEBI" id="CHEBI:57692"/>
    </ligand>
</feature>
<evidence type="ECO:0000256" key="1">
    <source>
        <dbReference type="ARBA" id="ARBA00022630"/>
    </source>
</evidence>
<dbReference type="InterPro" id="IPR002938">
    <property type="entry name" value="FAD-bd"/>
</dbReference>